<dbReference type="Proteomes" id="UP001055219">
    <property type="component" value="Unassembled WGS sequence"/>
</dbReference>
<comment type="caution">
    <text evidence="2">The sequence shown here is derived from an EMBL/GenBank/DDBJ whole genome shotgun (WGS) entry which is preliminary data.</text>
</comment>
<feature type="compositionally biased region" description="Low complexity" evidence="1">
    <location>
        <begin position="101"/>
        <end position="120"/>
    </location>
</feature>
<evidence type="ECO:0000313" key="3">
    <source>
        <dbReference type="Proteomes" id="UP001055219"/>
    </source>
</evidence>
<accession>A0A9P9Y517</accession>
<sequence>MPGRVDNGTKSSRFELPALDLNFGSITDGTNIPPPPKSPVEKPADNSLSVTTATSARKLEDPETAAALEGKPAAEEGGANGNKPAGTKRPADDIPPSPTMSTTRSGGLRRLLSRSLLNNSYAEGQQPSGIGTATTTTPSVAAPSINGGSRPPSRTGASSVMDDDRKSKRSSGWFRRLRGGDPKRSSLLFEQSTTKPATHAPSGPPPPMIPELKELEKDEGSLGQDLFKNIK</sequence>
<feature type="compositionally biased region" description="Basic and acidic residues" evidence="1">
    <location>
        <begin position="211"/>
        <end position="220"/>
    </location>
</feature>
<keyword evidence="3" id="KW-1185">Reference proteome</keyword>
<name>A0A9P9Y517_9HYPO</name>
<dbReference type="EMBL" id="JAGIXG020000010">
    <property type="protein sequence ID" value="KAI6783059.1"/>
    <property type="molecule type" value="Genomic_DNA"/>
</dbReference>
<dbReference type="RefSeq" id="XP_051363915.1">
    <property type="nucleotide sequence ID" value="XM_051504835.1"/>
</dbReference>
<evidence type="ECO:0000313" key="2">
    <source>
        <dbReference type="EMBL" id="KAI6783059.1"/>
    </source>
</evidence>
<feature type="compositionally biased region" description="Polar residues" evidence="1">
    <location>
        <begin position="46"/>
        <end position="55"/>
    </location>
</feature>
<organism evidence="2 3">
    <name type="scientific">Emericellopsis cladophorae</name>
    <dbReference type="NCBI Taxonomy" id="2686198"/>
    <lineage>
        <taxon>Eukaryota</taxon>
        <taxon>Fungi</taxon>
        <taxon>Dikarya</taxon>
        <taxon>Ascomycota</taxon>
        <taxon>Pezizomycotina</taxon>
        <taxon>Sordariomycetes</taxon>
        <taxon>Hypocreomycetidae</taxon>
        <taxon>Hypocreales</taxon>
        <taxon>Bionectriaceae</taxon>
        <taxon>Emericellopsis</taxon>
    </lineage>
</organism>
<proteinExistence type="predicted"/>
<gene>
    <name evidence="2" type="ORF">J7T54_002221</name>
</gene>
<protein>
    <submittedName>
        <fullName evidence="2">Uncharacterized protein</fullName>
    </submittedName>
</protein>
<reference evidence="2" key="2">
    <citation type="submission" date="2022-07" db="EMBL/GenBank/DDBJ databases">
        <authorList>
            <person name="Goncalves M.F.M."/>
            <person name="Hilario S."/>
            <person name="Van De Peer Y."/>
            <person name="Esteves A.C."/>
            <person name="Alves A."/>
        </authorList>
    </citation>
    <scope>NUCLEOTIDE SEQUENCE</scope>
    <source>
        <strain evidence="2">MUM 19.33</strain>
    </source>
</reference>
<feature type="region of interest" description="Disordered" evidence="1">
    <location>
        <begin position="1"/>
        <end position="231"/>
    </location>
</feature>
<reference evidence="2" key="1">
    <citation type="journal article" date="2021" name="J Fungi (Basel)">
        <title>Genomic and Metabolomic Analyses of the Marine Fungus Emericellopsis cladophorae: Insights into Saltwater Adaptability Mechanisms and Its Biosynthetic Potential.</title>
        <authorList>
            <person name="Goncalves M.F.M."/>
            <person name="Hilario S."/>
            <person name="Van de Peer Y."/>
            <person name="Esteves A.C."/>
            <person name="Alves A."/>
        </authorList>
    </citation>
    <scope>NUCLEOTIDE SEQUENCE</scope>
    <source>
        <strain evidence="2">MUM 19.33</strain>
    </source>
</reference>
<dbReference type="GeneID" id="75828734"/>
<evidence type="ECO:0000256" key="1">
    <source>
        <dbReference type="SAM" id="MobiDB-lite"/>
    </source>
</evidence>
<feature type="compositionally biased region" description="Low complexity" evidence="1">
    <location>
        <begin position="127"/>
        <end position="145"/>
    </location>
</feature>
<dbReference type="AlphaFoldDB" id="A0A9P9Y517"/>
<dbReference type="OrthoDB" id="5380416at2759"/>